<protein>
    <recommendedName>
        <fullName evidence="1">Putative plant transposon protein domain-containing protein</fullName>
    </recommendedName>
</protein>
<organism evidence="2 3">
    <name type="scientific">Pisum sativum</name>
    <name type="common">Garden pea</name>
    <name type="synonym">Lathyrus oleraceus</name>
    <dbReference type="NCBI Taxonomy" id="3888"/>
    <lineage>
        <taxon>Eukaryota</taxon>
        <taxon>Viridiplantae</taxon>
        <taxon>Streptophyta</taxon>
        <taxon>Embryophyta</taxon>
        <taxon>Tracheophyta</taxon>
        <taxon>Spermatophyta</taxon>
        <taxon>Magnoliopsida</taxon>
        <taxon>eudicotyledons</taxon>
        <taxon>Gunneridae</taxon>
        <taxon>Pentapetalae</taxon>
        <taxon>rosids</taxon>
        <taxon>fabids</taxon>
        <taxon>Fabales</taxon>
        <taxon>Fabaceae</taxon>
        <taxon>Papilionoideae</taxon>
        <taxon>50 kb inversion clade</taxon>
        <taxon>NPAAA clade</taxon>
        <taxon>Hologalegina</taxon>
        <taxon>IRL clade</taxon>
        <taxon>Fabeae</taxon>
        <taxon>Lathyrus</taxon>
    </lineage>
</organism>
<gene>
    <name evidence="2" type="ORF">KIW84_043622</name>
</gene>
<dbReference type="Pfam" id="PF20167">
    <property type="entry name" value="Transposase_32"/>
    <property type="match status" value="1"/>
</dbReference>
<evidence type="ECO:0000313" key="2">
    <source>
        <dbReference type="EMBL" id="KAI5419518.1"/>
    </source>
</evidence>
<feature type="domain" description="Putative plant transposon protein" evidence="1">
    <location>
        <begin position="41"/>
        <end position="150"/>
    </location>
</feature>
<proteinExistence type="predicted"/>
<keyword evidence="3" id="KW-1185">Reference proteome</keyword>
<evidence type="ECO:0000259" key="1">
    <source>
        <dbReference type="Pfam" id="PF20167"/>
    </source>
</evidence>
<name>A0A9D4XE59_PEA</name>
<evidence type="ECO:0000313" key="3">
    <source>
        <dbReference type="Proteomes" id="UP001058974"/>
    </source>
</evidence>
<dbReference type="Gramene" id="Psat04G0362200-T1">
    <property type="protein sequence ID" value="KAI5419518.1"/>
    <property type="gene ID" value="KIW84_043622"/>
</dbReference>
<comment type="caution">
    <text evidence="2">The sequence shown here is derived from an EMBL/GenBank/DDBJ whole genome shotgun (WGS) entry which is preliminary data.</text>
</comment>
<dbReference type="InterPro" id="IPR046796">
    <property type="entry name" value="Transposase_32_dom"/>
</dbReference>
<reference evidence="2 3" key="1">
    <citation type="journal article" date="2022" name="Nat. Genet.">
        <title>Improved pea reference genome and pan-genome highlight genomic features and evolutionary characteristics.</title>
        <authorList>
            <person name="Yang T."/>
            <person name="Liu R."/>
            <person name="Luo Y."/>
            <person name="Hu S."/>
            <person name="Wang D."/>
            <person name="Wang C."/>
            <person name="Pandey M.K."/>
            <person name="Ge S."/>
            <person name="Xu Q."/>
            <person name="Li N."/>
            <person name="Li G."/>
            <person name="Huang Y."/>
            <person name="Saxena R.K."/>
            <person name="Ji Y."/>
            <person name="Li M."/>
            <person name="Yan X."/>
            <person name="He Y."/>
            <person name="Liu Y."/>
            <person name="Wang X."/>
            <person name="Xiang C."/>
            <person name="Varshney R.K."/>
            <person name="Ding H."/>
            <person name="Gao S."/>
            <person name="Zong X."/>
        </authorList>
    </citation>
    <scope>NUCLEOTIDE SEQUENCE [LARGE SCALE GENOMIC DNA]</scope>
    <source>
        <strain evidence="2 3">cv. Zhongwan 6</strain>
    </source>
</reference>
<dbReference type="AlphaFoldDB" id="A0A9D4XE59"/>
<accession>A0A9D4XE59</accession>
<dbReference type="Proteomes" id="UP001058974">
    <property type="component" value="Chromosome 4"/>
</dbReference>
<sequence length="151" mass="17761">MPNAPTFPNLTFLFEVYAGKYLKLVDYHIVRERAFALDDLQEFYANAAFDEVRTYTSYVRGKYIDYSPSAINSLFNFQHPYVCALVNYRHEHKVINEEMAQVMLDTFCRPWAKWVVERGLALRLKTAEFHQIPRAWASFFMQTLEVASNQS</sequence>
<dbReference type="EMBL" id="JAMSHJ010000004">
    <property type="protein sequence ID" value="KAI5419518.1"/>
    <property type="molecule type" value="Genomic_DNA"/>
</dbReference>